<keyword evidence="3" id="KW-1185">Reference proteome</keyword>
<dbReference type="AlphaFoldDB" id="A0AAN9HHE7"/>
<comment type="caution">
    <text evidence="2">The sequence shown here is derived from an EMBL/GenBank/DDBJ whole genome shotgun (WGS) entry which is preliminary data.</text>
</comment>
<name>A0AAN9HHE7_9TELE</name>
<proteinExistence type="predicted"/>
<dbReference type="Proteomes" id="UP001364617">
    <property type="component" value="Unassembled WGS sequence"/>
</dbReference>
<evidence type="ECO:0000313" key="2">
    <source>
        <dbReference type="EMBL" id="KAK7173063.1"/>
    </source>
</evidence>
<protein>
    <submittedName>
        <fullName evidence="2">Uncharacterized protein</fullName>
    </submittedName>
</protein>
<evidence type="ECO:0000313" key="1">
    <source>
        <dbReference type="EMBL" id="KAK7162369.1"/>
    </source>
</evidence>
<reference evidence="2 3" key="1">
    <citation type="submission" date="2024-02" db="EMBL/GenBank/DDBJ databases">
        <title>Chromosome-level genome assembly of the Eurasian Minnow (Phoxinus phoxinus).</title>
        <authorList>
            <person name="Oriowo T.O."/>
            <person name="Martin S."/>
            <person name="Stange M."/>
            <person name="Chrysostomakis Y."/>
            <person name="Brown T."/>
            <person name="Winkler S."/>
            <person name="Kukowka S."/>
            <person name="Myers E.W."/>
            <person name="Bohne A."/>
        </authorList>
    </citation>
    <scope>NUCLEOTIDE SEQUENCE [LARGE SCALE GENOMIC DNA]</scope>
    <source>
        <strain evidence="2">ZFMK-TIS-60720</strain>
        <tissue evidence="2">Whole Organism</tissue>
    </source>
</reference>
<evidence type="ECO:0000313" key="3">
    <source>
        <dbReference type="Proteomes" id="UP001364617"/>
    </source>
</evidence>
<gene>
    <name evidence="2" type="ORF">R3I93_003018</name>
    <name evidence="1" type="ORF">R3I93_006611</name>
</gene>
<sequence length="79" mass="9273">MQSKKHATADAMRLLTVLWQWLIMLPVIYENRSLRSLEVSSHTCGPRMLCWCGQFYCSHNSSRQNKMEFPCSRLKHQTA</sequence>
<dbReference type="EMBL" id="JAYKXH010000003">
    <property type="protein sequence ID" value="KAK7173063.1"/>
    <property type="molecule type" value="Genomic_DNA"/>
</dbReference>
<organism evidence="2 3">
    <name type="scientific">Phoxinus phoxinus</name>
    <name type="common">Eurasian minnow</name>
    <dbReference type="NCBI Taxonomy" id="58324"/>
    <lineage>
        <taxon>Eukaryota</taxon>
        <taxon>Metazoa</taxon>
        <taxon>Chordata</taxon>
        <taxon>Craniata</taxon>
        <taxon>Vertebrata</taxon>
        <taxon>Euteleostomi</taxon>
        <taxon>Actinopterygii</taxon>
        <taxon>Neopterygii</taxon>
        <taxon>Teleostei</taxon>
        <taxon>Ostariophysi</taxon>
        <taxon>Cypriniformes</taxon>
        <taxon>Leuciscidae</taxon>
        <taxon>Phoxininae</taxon>
        <taxon>Phoxinus</taxon>
    </lineage>
</organism>
<accession>A0AAN9HHE7</accession>
<dbReference type="EMBL" id="JAYKXH010000007">
    <property type="protein sequence ID" value="KAK7162369.1"/>
    <property type="molecule type" value="Genomic_DNA"/>
</dbReference>